<dbReference type="Gene3D" id="3.90.350.10">
    <property type="entry name" value="Transposase Inhibitor Protein From Tn5, Chain A, domain 1"/>
    <property type="match status" value="1"/>
</dbReference>
<organism evidence="3 4">
    <name type="scientific">Mycobacterium ostraviense</name>
    <dbReference type="NCBI Taxonomy" id="2738409"/>
    <lineage>
        <taxon>Bacteria</taxon>
        <taxon>Bacillati</taxon>
        <taxon>Actinomycetota</taxon>
        <taxon>Actinomycetes</taxon>
        <taxon>Mycobacteriales</taxon>
        <taxon>Mycobacteriaceae</taxon>
        <taxon>Mycobacterium</taxon>
    </lineage>
</organism>
<proteinExistence type="predicted"/>
<dbReference type="Pfam" id="PF13006">
    <property type="entry name" value="Nterm_IS4"/>
    <property type="match status" value="1"/>
</dbReference>
<dbReference type="EMBL" id="LWCI01000078">
    <property type="protein sequence ID" value="KZS64663.1"/>
    <property type="molecule type" value="Genomic_DNA"/>
</dbReference>
<dbReference type="PANTHER" id="PTHR37529:SF1">
    <property type="entry name" value="TRANSPOSASE INSG FOR INSERTION SEQUENCE ELEMENT IS4-RELATED"/>
    <property type="match status" value="1"/>
</dbReference>
<dbReference type="InterPro" id="IPR012337">
    <property type="entry name" value="RNaseH-like_sf"/>
</dbReference>
<evidence type="ECO:0000313" key="4">
    <source>
        <dbReference type="Proteomes" id="UP000077342"/>
    </source>
</evidence>
<evidence type="ECO:0000313" key="3">
    <source>
        <dbReference type="EMBL" id="KZS64663.1"/>
    </source>
</evidence>
<accession>A0A164CFX4</accession>
<dbReference type="AlphaFoldDB" id="A0A164CFX4"/>
<evidence type="ECO:0000259" key="2">
    <source>
        <dbReference type="Pfam" id="PF13006"/>
    </source>
</evidence>
<dbReference type="Proteomes" id="UP000077342">
    <property type="component" value="Unassembled WGS sequence"/>
</dbReference>
<dbReference type="InterPro" id="IPR047952">
    <property type="entry name" value="Transpos_IS4"/>
</dbReference>
<dbReference type="NCBIfam" id="NF033592">
    <property type="entry name" value="transpos_IS4_1"/>
    <property type="match status" value="1"/>
</dbReference>
<dbReference type="InterPro" id="IPR024473">
    <property type="entry name" value="Transposases_IS4_N"/>
</dbReference>
<dbReference type="InterPro" id="IPR002559">
    <property type="entry name" value="Transposase_11"/>
</dbReference>
<dbReference type="Pfam" id="PF01609">
    <property type="entry name" value="DDE_Tnp_1"/>
    <property type="match status" value="1"/>
</dbReference>
<feature type="domain" description="Transposase IS4 N-terminal" evidence="2">
    <location>
        <begin position="19"/>
        <end position="116"/>
    </location>
</feature>
<dbReference type="GO" id="GO:0003677">
    <property type="term" value="F:DNA binding"/>
    <property type="evidence" value="ECO:0007669"/>
    <property type="project" value="InterPro"/>
</dbReference>
<name>A0A164CFX4_9MYCO</name>
<protein>
    <submittedName>
        <fullName evidence="3">Transposase</fullName>
    </submittedName>
</protein>
<reference evidence="4" key="1">
    <citation type="submission" date="2016-04" db="EMBL/GenBank/DDBJ databases">
        <authorList>
            <person name="Strapagiel D."/>
            <person name="Borowka P."/>
            <person name="Marciniak B."/>
            <person name="Bakula Z."/>
            <person name="Van Ingen J."/>
            <person name="Safianowska A."/>
            <person name="Dziadek J."/>
            <person name="Jagielski T."/>
        </authorList>
    </citation>
    <scope>NUCLEOTIDE SEQUENCE [LARGE SCALE GENOMIC DNA]</scope>
    <source>
        <strain evidence="4">1010001458</strain>
    </source>
</reference>
<dbReference type="SUPFAM" id="SSF53098">
    <property type="entry name" value="Ribonuclease H-like"/>
    <property type="match status" value="1"/>
</dbReference>
<dbReference type="GO" id="GO:0006313">
    <property type="term" value="P:DNA transposition"/>
    <property type="evidence" value="ECO:0007669"/>
    <property type="project" value="InterPro"/>
</dbReference>
<keyword evidence="4" id="KW-1185">Reference proteome</keyword>
<dbReference type="RefSeq" id="WP_075509842.1">
    <property type="nucleotide sequence ID" value="NZ_CP089224.1"/>
</dbReference>
<dbReference type="PANTHER" id="PTHR37529">
    <property type="entry name" value="TRANSPOSASE INSG FOR INSERTION SEQUENCE ELEMENT IS4-RELATED"/>
    <property type="match status" value="1"/>
</dbReference>
<gene>
    <name evidence="3" type="ORF">A4G28_27350</name>
</gene>
<evidence type="ECO:0000259" key="1">
    <source>
        <dbReference type="Pfam" id="PF01609"/>
    </source>
</evidence>
<sequence>MPRAGWVKPESDQRLSDHISLGVLTRVFPPEVIDEVLAECGRVEVRHRLLPARVVVYYVLGLALFSTSSYEEVMRMLVAGLSWASGWSREWSVPTKAALFQARKRLGSEPLRALFDKAVVPLTDPQVAGGFYRSWRLMSMDGLCLDAADTEANVARFGRPASSRGEGRGGAFPQVRVLGLAECGSHAIIDVAVGSYRQGEQTLAEQVLRSLLPGMLLLADRGFFSYPLWTKARGTGADLLWRMKSNAVLPVEKRYSDGSFASRIYPGTKARRNDTEGIDVRVVEYTLAPVDTDTGAGLDTADRTYRLATTLTDPAAAPAAELAQLYTQRWEIETAFDELKTHQRGPGLVLRSKMPDGVIQEVYGYLCVHYAIRWLMYSAATDYGHDPDRVSFIRSLRAARRTTASHPGFSP</sequence>
<comment type="caution">
    <text evidence="3">The sequence shown here is derived from an EMBL/GenBank/DDBJ whole genome shotgun (WGS) entry which is preliminary data.</text>
</comment>
<feature type="domain" description="Transposase IS4-like" evidence="1">
    <location>
        <begin position="144"/>
        <end position="368"/>
    </location>
</feature>
<dbReference type="GO" id="GO:0004803">
    <property type="term" value="F:transposase activity"/>
    <property type="evidence" value="ECO:0007669"/>
    <property type="project" value="InterPro"/>
</dbReference>